<sequence length="59" mass="6246">MIVADASRVFFGIRSDVALKVSEDAYFGEDVVGIRLTTRAAGLVVAEATSVQWVQASAT</sequence>
<reference evidence="1" key="1">
    <citation type="journal article" date="2014" name="Int. J. Syst. Evol. Microbiol.">
        <title>Complete genome sequence of Corynebacterium casei LMG S-19264T (=DSM 44701T), isolated from a smear-ripened cheese.</title>
        <authorList>
            <consortium name="US DOE Joint Genome Institute (JGI-PGF)"/>
            <person name="Walter F."/>
            <person name="Albersmeier A."/>
            <person name="Kalinowski J."/>
            <person name="Ruckert C."/>
        </authorList>
    </citation>
    <scope>NUCLEOTIDE SEQUENCE</scope>
    <source>
        <strain evidence="1">JCM 3090</strain>
    </source>
</reference>
<comment type="caution">
    <text evidence="1">The sequence shown here is derived from an EMBL/GenBank/DDBJ whole genome shotgun (WGS) entry which is preliminary data.</text>
</comment>
<reference evidence="1" key="2">
    <citation type="submission" date="2020-09" db="EMBL/GenBank/DDBJ databases">
        <authorList>
            <person name="Sun Q."/>
            <person name="Ohkuma M."/>
        </authorList>
    </citation>
    <scope>NUCLEOTIDE SEQUENCE</scope>
    <source>
        <strain evidence="1">JCM 3090</strain>
    </source>
</reference>
<organism evidence="1 2">
    <name type="scientific">Pilimelia anulata</name>
    <dbReference type="NCBI Taxonomy" id="53371"/>
    <lineage>
        <taxon>Bacteria</taxon>
        <taxon>Bacillati</taxon>
        <taxon>Actinomycetota</taxon>
        <taxon>Actinomycetes</taxon>
        <taxon>Micromonosporales</taxon>
        <taxon>Micromonosporaceae</taxon>
        <taxon>Pilimelia</taxon>
    </lineage>
</organism>
<keyword evidence="2" id="KW-1185">Reference proteome</keyword>
<dbReference type="SUPFAM" id="SSF56563">
    <property type="entry name" value="Major capsid protein gp5"/>
    <property type="match status" value="1"/>
</dbReference>
<evidence type="ECO:0000313" key="1">
    <source>
        <dbReference type="EMBL" id="GGJ84413.1"/>
    </source>
</evidence>
<dbReference type="Proteomes" id="UP000649739">
    <property type="component" value="Unassembled WGS sequence"/>
</dbReference>
<protein>
    <submittedName>
        <fullName evidence="1">Uncharacterized protein</fullName>
    </submittedName>
</protein>
<dbReference type="AlphaFoldDB" id="A0A8J3B4H1"/>
<name>A0A8J3B4H1_9ACTN</name>
<gene>
    <name evidence="1" type="ORF">GCM10010123_12550</name>
</gene>
<evidence type="ECO:0000313" key="2">
    <source>
        <dbReference type="Proteomes" id="UP000649739"/>
    </source>
</evidence>
<proteinExistence type="predicted"/>
<accession>A0A8J3B4H1</accession>
<dbReference type="EMBL" id="BMQB01000002">
    <property type="protein sequence ID" value="GGJ84413.1"/>
    <property type="molecule type" value="Genomic_DNA"/>
</dbReference>